<feature type="region of interest" description="Disordered" evidence="5">
    <location>
        <begin position="206"/>
        <end position="484"/>
    </location>
</feature>
<dbReference type="AlphaFoldDB" id="A0A3S1BRA7"/>
<evidence type="ECO:0000313" key="8">
    <source>
        <dbReference type="Proteomes" id="UP000271974"/>
    </source>
</evidence>
<feature type="compositionally biased region" description="Polar residues" evidence="5">
    <location>
        <begin position="318"/>
        <end position="327"/>
    </location>
</feature>
<accession>A0A3S1BRA7</accession>
<evidence type="ECO:0000256" key="5">
    <source>
        <dbReference type="SAM" id="MobiDB-lite"/>
    </source>
</evidence>
<feature type="compositionally biased region" description="Polar residues" evidence="5">
    <location>
        <begin position="581"/>
        <end position="599"/>
    </location>
</feature>
<protein>
    <recommendedName>
        <fullName evidence="1">Serum response factor-binding protein 1</fullName>
    </recommendedName>
    <alternativeName>
        <fullName evidence="4">SRF-dependent transcription regulation-associated protein</fullName>
    </alternativeName>
</protein>
<feature type="compositionally biased region" description="Acidic residues" evidence="5">
    <location>
        <begin position="400"/>
        <end position="409"/>
    </location>
</feature>
<keyword evidence="2" id="KW-0175">Coiled coil</keyword>
<sequence>MSKVSSESIDSRSIDFAKTASIDMMALNNKVVNMRQVVKRSKVQVINKLCRNIAALKKKKGTEEQRTQNLRKAERLIEEIDSIKRLKEDKVSKYSLANTISFTDVCKTSLSAGPRAMARLADNALMKKVVSDFRSQHQDWRDLAAYLLVKQTGRRFKTKKQKQRKKLSKSVENIQASETMTKAYIQERFGEDGLKKAELRFERKRKRAPFDKKSQSDHVDEANLEEDINKKNNENDVEDKIPLKEEEESKSDRDSEASSDVSDEESHENESDKDANVEESEISCKKVNISESSPSESVPAHSKTNSNNTLSSNESMTKKTVSSNSFPNPDLKNKPNKILITELKADASGSEESSDDESVVSEASEHDTPEKTNQVASPKKKNECVVKELDLTENGSFEQESSEEASSDEENAHSSTDSQKSDEDSTNLSHSSHRQRKKAKLREIKVPAILTKKPQKAIADPFFAGSDDDDEEDNGPNDFDDALLLEPVDDQSVEASVKGNRSMFYNSHGEDIYRKGVRVSAQGWAGQRGDGRWQRQERGRGSSRGGGFSGQMRGRGRSLGAPRDRHPGSSQGFNRPGVDNPQRSRPQLSTNTPTQISSSEKLHPSWEASKKRKAEQSGIQAFKGSKITFDDDD</sequence>
<feature type="compositionally biased region" description="Low complexity" evidence="5">
    <location>
        <begin position="302"/>
        <end position="315"/>
    </location>
</feature>
<evidence type="ECO:0000256" key="1">
    <source>
        <dbReference type="ARBA" id="ARBA00013459"/>
    </source>
</evidence>
<proteinExistence type="predicted"/>
<gene>
    <name evidence="7" type="ORF">EGW08_005479</name>
</gene>
<dbReference type="InterPro" id="IPR015158">
    <property type="entry name" value="Bud22_dom"/>
</dbReference>
<dbReference type="STRING" id="188477.A0A3S1BRA7"/>
<feature type="compositionally biased region" description="Basic and acidic residues" evidence="5">
    <location>
        <begin position="208"/>
        <end position="244"/>
    </location>
</feature>
<dbReference type="Proteomes" id="UP000271974">
    <property type="component" value="Unassembled WGS sequence"/>
</dbReference>
<dbReference type="PANTHER" id="PTHR23325">
    <property type="entry name" value="SERUM RESPONSE FACTOR-BINDING"/>
    <property type="match status" value="1"/>
</dbReference>
<dbReference type="Pfam" id="PF09073">
    <property type="entry name" value="BUD22"/>
    <property type="match status" value="1"/>
</dbReference>
<evidence type="ECO:0000259" key="6">
    <source>
        <dbReference type="Pfam" id="PF09073"/>
    </source>
</evidence>
<dbReference type="EMBL" id="RQTK01000129">
    <property type="protein sequence ID" value="RUS86756.1"/>
    <property type="molecule type" value="Genomic_DNA"/>
</dbReference>
<organism evidence="7 8">
    <name type="scientific">Elysia chlorotica</name>
    <name type="common">Eastern emerald elysia</name>
    <name type="synonym">Sea slug</name>
    <dbReference type="NCBI Taxonomy" id="188477"/>
    <lineage>
        <taxon>Eukaryota</taxon>
        <taxon>Metazoa</taxon>
        <taxon>Spiralia</taxon>
        <taxon>Lophotrochozoa</taxon>
        <taxon>Mollusca</taxon>
        <taxon>Gastropoda</taxon>
        <taxon>Heterobranchia</taxon>
        <taxon>Euthyneura</taxon>
        <taxon>Panpulmonata</taxon>
        <taxon>Sacoglossa</taxon>
        <taxon>Placobranchoidea</taxon>
        <taxon>Plakobranchidae</taxon>
        <taxon>Elysia</taxon>
    </lineage>
</organism>
<keyword evidence="8" id="KW-1185">Reference proteome</keyword>
<dbReference type="GO" id="GO:0030490">
    <property type="term" value="P:maturation of SSU-rRNA"/>
    <property type="evidence" value="ECO:0007669"/>
    <property type="project" value="TreeGrafter"/>
</dbReference>
<evidence type="ECO:0000256" key="3">
    <source>
        <dbReference type="ARBA" id="ARBA00025646"/>
    </source>
</evidence>
<dbReference type="PANTHER" id="PTHR23325:SF1">
    <property type="entry name" value="SERUM RESPONSE FACTOR-BINDING PROTEIN 1"/>
    <property type="match status" value="1"/>
</dbReference>
<feature type="region of interest" description="Disordered" evidence="5">
    <location>
        <begin position="522"/>
        <end position="633"/>
    </location>
</feature>
<name>A0A3S1BRA7_ELYCH</name>
<dbReference type="GO" id="GO:0030686">
    <property type="term" value="C:90S preribosome"/>
    <property type="evidence" value="ECO:0007669"/>
    <property type="project" value="TreeGrafter"/>
</dbReference>
<comment type="caution">
    <text evidence="7">The sequence shown here is derived from an EMBL/GenBank/DDBJ whole genome shotgun (WGS) entry which is preliminary data.</text>
</comment>
<reference evidence="7 8" key="1">
    <citation type="submission" date="2019-01" db="EMBL/GenBank/DDBJ databases">
        <title>A draft genome assembly of the solar-powered sea slug Elysia chlorotica.</title>
        <authorList>
            <person name="Cai H."/>
            <person name="Li Q."/>
            <person name="Fang X."/>
            <person name="Li J."/>
            <person name="Curtis N.E."/>
            <person name="Altenburger A."/>
            <person name="Shibata T."/>
            <person name="Feng M."/>
            <person name="Maeda T."/>
            <person name="Schwartz J.A."/>
            <person name="Shigenobu S."/>
            <person name="Lundholm N."/>
            <person name="Nishiyama T."/>
            <person name="Yang H."/>
            <person name="Hasebe M."/>
            <person name="Li S."/>
            <person name="Pierce S.K."/>
            <person name="Wang J."/>
        </authorList>
    </citation>
    <scope>NUCLEOTIDE SEQUENCE [LARGE SCALE GENOMIC DNA]</scope>
    <source>
        <strain evidence="7">EC2010</strain>
        <tissue evidence="7">Whole organism of an adult</tissue>
    </source>
</reference>
<feature type="compositionally biased region" description="Basic residues" evidence="5">
    <location>
        <begin position="431"/>
        <end position="440"/>
    </location>
</feature>
<feature type="compositionally biased region" description="Basic and acidic residues" evidence="5">
    <location>
        <begin position="380"/>
        <end position="390"/>
    </location>
</feature>
<comment type="function">
    <text evidence="3">May be involved in regulating transcriptional activation of cardiac genes during the aging process. May play a role in biosynthesis and/or processing of SLC2A4 in adipose cells.</text>
</comment>
<evidence type="ECO:0000313" key="7">
    <source>
        <dbReference type="EMBL" id="RUS86756.1"/>
    </source>
</evidence>
<feature type="compositionally biased region" description="Basic and acidic residues" evidence="5">
    <location>
        <begin position="529"/>
        <end position="540"/>
    </location>
</feature>
<dbReference type="InterPro" id="IPR037393">
    <property type="entry name" value="Bud22/SRFB1"/>
</dbReference>
<dbReference type="OrthoDB" id="3364872at2759"/>
<evidence type="ECO:0000256" key="2">
    <source>
        <dbReference type="ARBA" id="ARBA00023054"/>
    </source>
</evidence>
<feature type="compositionally biased region" description="Acidic residues" evidence="5">
    <location>
        <begin position="466"/>
        <end position="484"/>
    </location>
</feature>
<evidence type="ECO:0000256" key="4">
    <source>
        <dbReference type="ARBA" id="ARBA00033254"/>
    </source>
</evidence>
<dbReference type="GO" id="GO:0005634">
    <property type="term" value="C:nucleus"/>
    <property type="evidence" value="ECO:0007669"/>
    <property type="project" value="TreeGrafter"/>
</dbReference>
<feature type="domain" description="Bud22" evidence="6">
    <location>
        <begin position="522"/>
        <end position="630"/>
    </location>
</feature>